<gene>
    <name evidence="5" type="ORF">PTQ27_09240</name>
</gene>
<evidence type="ECO:0000256" key="1">
    <source>
        <dbReference type="ARBA" id="ARBA00010234"/>
    </source>
</evidence>
<name>A0ABT5MR32_9PAST</name>
<dbReference type="InterPro" id="IPR010534">
    <property type="entry name" value="Phage_933W_GpQ"/>
</dbReference>
<dbReference type="Proteomes" id="UP001221909">
    <property type="component" value="Unassembled WGS sequence"/>
</dbReference>
<evidence type="ECO:0000313" key="6">
    <source>
        <dbReference type="Proteomes" id="UP001221909"/>
    </source>
</evidence>
<dbReference type="RefSeq" id="WP_273748972.1">
    <property type="nucleotide sequence ID" value="NZ_JAQSJE010000009.1"/>
</dbReference>
<evidence type="ECO:0000256" key="3">
    <source>
        <dbReference type="ARBA" id="ARBA00023125"/>
    </source>
</evidence>
<organism evidence="5 6">
    <name type="scientific">Mannheimia cairinae</name>
    <dbReference type="NCBI Taxonomy" id="3025936"/>
    <lineage>
        <taxon>Bacteria</taxon>
        <taxon>Pseudomonadati</taxon>
        <taxon>Pseudomonadota</taxon>
        <taxon>Gammaproteobacteria</taxon>
        <taxon>Pasteurellales</taxon>
        <taxon>Pasteurellaceae</taxon>
        <taxon>Mannheimia</taxon>
    </lineage>
</organism>
<keyword evidence="2" id="KW-0805">Transcription regulation</keyword>
<keyword evidence="4" id="KW-0804">Transcription</keyword>
<reference evidence="5 6" key="1">
    <citation type="submission" date="2023-02" db="EMBL/GenBank/DDBJ databases">
        <title>Mannheimia cairiniae sp. nov., a novel species of Mannheimia obtained from moscovy ducks (Cairina moschata) and reclassification of Mannheimia ovis as heterotypic synonym of Mannheimia pernigra.</title>
        <authorList>
            <person name="Christensen H."/>
        </authorList>
    </citation>
    <scope>NUCLEOTIDE SEQUENCE [LARGE SCALE GENOMIC DNA]</scope>
    <source>
        <strain evidence="5 6">AT1</strain>
    </source>
</reference>
<keyword evidence="6" id="KW-1185">Reference proteome</keyword>
<dbReference type="EMBL" id="JAQSJE010000009">
    <property type="protein sequence ID" value="MDD0824641.1"/>
    <property type="molecule type" value="Genomic_DNA"/>
</dbReference>
<dbReference type="Pfam" id="PF06530">
    <property type="entry name" value="Phage_antitermQ"/>
    <property type="match status" value="1"/>
</dbReference>
<proteinExistence type="inferred from homology"/>
<evidence type="ECO:0000256" key="4">
    <source>
        <dbReference type="ARBA" id="ARBA00023163"/>
    </source>
</evidence>
<protein>
    <submittedName>
        <fullName evidence="5">Antiterminator Q family protein</fullName>
    </submittedName>
</protein>
<evidence type="ECO:0000256" key="2">
    <source>
        <dbReference type="ARBA" id="ARBA00023015"/>
    </source>
</evidence>
<comment type="similarity">
    <text evidence="1">Belongs to the phage antitermination Q type 1 family.</text>
</comment>
<keyword evidence="3" id="KW-0238">DNA-binding</keyword>
<comment type="caution">
    <text evidence="5">The sequence shown here is derived from an EMBL/GenBank/DDBJ whole genome shotgun (WGS) entry which is preliminary data.</text>
</comment>
<accession>A0ABT5MR32</accession>
<sequence>MLPRRIKNKWLDPKKQQWIEELLRLWGAWEFSGLDLECRVNMIYRLMKSVEGMDKLGSRETCNDQLGRLINEVFTVVTKRDVMLVDIFKQKYWFGRSERQIAMYYQLRDEQGRKERRWKEIVQEKCRTTEKTIAEIVESKILSSKPESFLKKYQFRY</sequence>
<evidence type="ECO:0000313" key="5">
    <source>
        <dbReference type="EMBL" id="MDD0824641.1"/>
    </source>
</evidence>